<keyword evidence="2" id="KW-1185">Reference proteome</keyword>
<evidence type="ECO:0000313" key="2">
    <source>
        <dbReference type="Proteomes" id="UP000789525"/>
    </source>
</evidence>
<proteinExistence type="predicted"/>
<dbReference type="Proteomes" id="UP000789525">
    <property type="component" value="Unassembled WGS sequence"/>
</dbReference>
<name>A0ACA9QR98_9GLOM</name>
<sequence length="43" mass="4918">TVLHNFDGTGTSRRGESFSGESVEYETMGSYLMIWPRELRLAH</sequence>
<accession>A0ACA9QR98</accession>
<protein>
    <submittedName>
        <fullName evidence="1">2418_t:CDS:1</fullName>
    </submittedName>
</protein>
<gene>
    <name evidence="1" type="ORF">ACOLOM_LOCUS13248</name>
</gene>
<feature type="non-terminal residue" evidence="1">
    <location>
        <position position="1"/>
    </location>
</feature>
<comment type="caution">
    <text evidence="1">The sequence shown here is derived from an EMBL/GenBank/DDBJ whole genome shotgun (WGS) entry which is preliminary data.</text>
</comment>
<dbReference type="EMBL" id="CAJVPT010059462">
    <property type="protein sequence ID" value="CAG8762023.1"/>
    <property type="molecule type" value="Genomic_DNA"/>
</dbReference>
<reference evidence="1" key="1">
    <citation type="submission" date="2021-06" db="EMBL/GenBank/DDBJ databases">
        <authorList>
            <person name="Kallberg Y."/>
            <person name="Tangrot J."/>
            <person name="Rosling A."/>
        </authorList>
    </citation>
    <scope>NUCLEOTIDE SEQUENCE</scope>
    <source>
        <strain evidence="1">CL356</strain>
    </source>
</reference>
<organism evidence="1 2">
    <name type="scientific">Acaulospora colombiana</name>
    <dbReference type="NCBI Taxonomy" id="27376"/>
    <lineage>
        <taxon>Eukaryota</taxon>
        <taxon>Fungi</taxon>
        <taxon>Fungi incertae sedis</taxon>
        <taxon>Mucoromycota</taxon>
        <taxon>Glomeromycotina</taxon>
        <taxon>Glomeromycetes</taxon>
        <taxon>Diversisporales</taxon>
        <taxon>Acaulosporaceae</taxon>
        <taxon>Acaulospora</taxon>
    </lineage>
</organism>
<feature type="non-terminal residue" evidence="1">
    <location>
        <position position="43"/>
    </location>
</feature>
<evidence type="ECO:0000313" key="1">
    <source>
        <dbReference type="EMBL" id="CAG8762023.1"/>
    </source>
</evidence>